<evidence type="ECO:0000256" key="4">
    <source>
        <dbReference type="ARBA" id="ARBA00022475"/>
    </source>
</evidence>
<evidence type="ECO:0000313" key="16">
    <source>
        <dbReference type="Proteomes" id="UP000307749"/>
    </source>
</evidence>
<dbReference type="GO" id="GO:0009055">
    <property type="term" value="F:electron transfer activity"/>
    <property type="evidence" value="ECO:0007669"/>
    <property type="project" value="InterPro"/>
</dbReference>
<dbReference type="OrthoDB" id="8589936at2"/>
<dbReference type="PANTHER" id="PTHR30529">
    <property type="entry name" value="CYTOCHROME B561"/>
    <property type="match status" value="1"/>
</dbReference>
<evidence type="ECO:0000256" key="8">
    <source>
        <dbReference type="ARBA" id="ARBA00022982"/>
    </source>
</evidence>
<dbReference type="EMBL" id="MWQO01000016">
    <property type="protein sequence ID" value="THD11151.1"/>
    <property type="molecule type" value="Genomic_DNA"/>
</dbReference>
<feature type="transmembrane region" description="Helical" evidence="13">
    <location>
        <begin position="103"/>
        <end position="127"/>
    </location>
</feature>
<keyword evidence="11 13" id="KW-0472">Membrane</keyword>
<keyword evidence="9 13" id="KW-1133">Transmembrane helix</keyword>
<evidence type="ECO:0000256" key="10">
    <source>
        <dbReference type="ARBA" id="ARBA00023004"/>
    </source>
</evidence>
<feature type="domain" description="Cytochrome b561 bacterial/Ni-hydrogenase" evidence="14">
    <location>
        <begin position="17"/>
        <end position="188"/>
    </location>
</feature>
<dbReference type="GO" id="GO:0005886">
    <property type="term" value="C:plasma membrane"/>
    <property type="evidence" value="ECO:0007669"/>
    <property type="project" value="UniProtKB-SubCell"/>
</dbReference>
<protein>
    <recommendedName>
        <fullName evidence="14">Cytochrome b561 bacterial/Ni-hydrogenase domain-containing protein</fullName>
    </recommendedName>
</protein>
<dbReference type="InterPro" id="IPR052168">
    <property type="entry name" value="Cytochrome_b561_oxidase"/>
</dbReference>
<evidence type="ECO:0000256" key="6">
    <source>
        <dbReference type="ARBA" id="ARBA00022692"/>
    </source>
</evidence>
<dbReference type="GO" id="GO:0022904">
    <property type="term" value="P:respiratory electron transport chain"/>
    <property type="evidence" value="ECO:0007669"/>
    <property type="project" value="InterPro"/>
</dbReference>
<dbReference type="GO" id="GO:0020037">
    <property type="term" value="F:heme binding"/>
    <property type="evidence" value="ECO:0007669"/>
    <property type="project" value="TreeGrafter"/>
</dbReference>
<keyword evidence="16" id="KW-1185">Reference proteome</keyword>
<dbReference type="SUPFAM" id="SSF81342">
    <property type="entry name" value="Transmembrane di-heme cytochromes"/>
    <property type="match status" value="1"/>
</dbReference>
<organism evidence="15 16">
    <name type="scientific">Metallibacterium scheffleri</name>
    <dbReference type="NCBI Taxonomy" id="993689"/>
    <lineage>
        <taxon>Bacteria</taxon>
        <taxon>Pseudomonadati</taxon>
        <taxon>Pseudomonadota</taxon>
        <taxon>Gammaproteobacteria</taxon>
        <taxon>Lysobacterales</taxon>
        <taxon>Rhodanobacteraceae</taxon>
        <taxon>Metallibacterium</taxon>
    </lineage>
</organism>
<keyword evidence="10" id="KW-0408">Iron</keyword>
<keyword evidence="4" id="KW-1003">Cell membrane</keyword>
<keyword evidence="5" id="KW-0349">Heme</keyword>
<proteinExistence type="inferred from homology"/>
<feature type="transmembrane region" description="Helical" evidence="13">
    <location>
        <begin position="160"/>
        <end position="178"/>
    </location>
</feature>
<comment type="subcellular location">
    <subcellularLocation>
        <location evidence="2">Cell membrane</location>
        <topology evidence="2">Multi-pass membrane protein</topology>
    </subcellularLocation>
</comment>
<evidence type="ECO:0000256" key="13">
    <source>
        <dbReference type="SAM" id="Phobius"/>
    </source>
</evidence>
<name>A0A4V3UTL8_9GAMM</name>
<keyword evidence="8" id="KW-0249">Electron transport</keyword>
<gene>
    <name evidence="15" type="ORF">B1806_05045</name>
</gene>
<dbReference type="GO" id="GO:0046872">
    <property type="term" value="F:metal ion binding"/>
    <property type="evidence" value="ECO:0007669"/>
    <property type="project" value="UniProtKB-KW"/>
</dbReference>
<accession>A0A4V3UTL8</accession>
<evidence type="ECO:0000256" key="1">
    <source>
        <dbReference type="ARBA" id="ARBA00001970"/>
    </source>
</evidence>
<feature type="transmembrane region" description="Helical" evidence="13">
    <location>
        <begin position="25"/>
        <end position="46"/>
    </location>
</feature>
<evidence type="ECO:0000256" key="9">
    <source>
        <dbReference type="ARBA" id="ARBA00022989"/>
    </source>
</evidence>
<evidence type="ECO:0000256" key="12">
    <source>
        <dbReference type="ARBA" id="ARBA00037975"/>
    </source>
</evidence>
<comment type="similarity">
    <text evidence="12">Belongs to the cytochrome b561 family.</text>
</comment>
<keyword evidence="6 13" id="KW-0812">Transmembrane</keyword>
<evidence type="ECO:0000256" key="5">
    <source>
        <dbReference type="ARBA" id="ARBA00022617"/>
    </source>
</evidence>
<keyword evidence="7" id="KW-0479">Metal-binding</keyword>
<evidence type="ECO:0000256" key="2">
    <source>
        <dbReference type="ARBA" id="ARBA00004651"/>
    </source>
</evidence>
<dbReference type="Proteomes" id="UP000307749">
    <property type="component" value="Unassembled WGS sequence"/>
</dbReference>
<dbReference type="InterPro" id="IPR016174">
    <property type="entry name" value="Di-haem_cyt_TM"/>
</dbReference>
<dbReference type="Pfam" id="PF01292">
    <property type="entry name" value="Ni_hydr_CYTB"/>
    <property type="match status" value="1"/>
</dbReference>
<feature type="transmembrane region" description="Helical" evidence="13">
    <location>
        <begin position="52"/>
        <end position="72"/>
    </location>
</feature>
<sequence>MDPVAGQPVPEQAARARYSRAQRTLHWLVFACVALAYAFINIKGWLPRGDAARAQMLQAHFAAGLAVLLLIWPRLMLRVRRGTPAITPALPRHLHVPGQLTHVLLYAFLIVQPLLGIAAVELGGHAINLPFGLAIPLFIAPDHLALGHSIKEIHEDLGDIFYWVIGLHIAAALWHHSFRGDDTLKRMV</sequence>
<comment type="caution">
    <text evidence="15">The sequence shown here is derived from an EMBL/GenBank/DDBJ whole genome shotgun (WGS) entry which is preliminary data.</text>
</comment>
<dbReference type="AlphaFoldDB" id="A0A4V3UTL8"/>
<evidence type="ECO:0000256" key="7">
    <source>
        <dbReference type="ARBA" id="ARBA00022723"/>
    </source>
</evidence>
<evidence type="ECO:0000256" key="3">
    <source>
        <dbReference type="ARBA" id="ARBA00022448"/>
    </source>
</evidence>
<reference evidence="15 16" key="1">
    <citation type="submission" date="2017-02" db="EMBL/GenBank/DDBJ databases">
        <title>Whole genome sequencing of Metallibacterium scheffleri DSM 24874 (T).</title>
        <authorList>
            <person name="Kumar S."/>
            <person name="Patil P."/>
            <person name="Patil P.B."/>
        </authorList>
    </citation>
    <scope>NUCLEOTIDE SEQUENCE [LARGE SCALE GENOMIC DNA]</scope>
    <source>
        <strain evidence="15 16">DSM 24874</strain>
    </source>
</reference>
<dbReference type="STRING" id="993689.GCA_002077135_01186"/>
<dbReference type="InterPro" id="IPR011577">
    <property type="entry name" value="Cyt_b561_bac/Ni-Hgenase"/>
</dbReference>
<evidence type="ECO:0000256" key="11">
    <source>
        <dbReference type="ARBA" id="ARBA00023136"/>
    </source>
</evidence>
<evidence type="ECO:0000313" key="15">
    <source>
        <dbReference type="EMBL" id="THD11151.1"/>
    </source>
</evidence>
<keyword evidence="3" id="KW-0813">Transport</keyword>
<comment type="cofactor">
    <cofactor evidence="1">
        <name>heme b</name>
        <dbReference type="ChEBI" id="CHEBI:60344"/>
    </cofactor>
</comment>
<evidence type="ECO:0000259" key="14">
    <source>
        <dbReference type="Pfam" id="PF01292"/>
    </source>
</evidence>
<dbReference type="PANTHER" id="PTHR30529:SF3">
    <property type="entry name" value="CYTOCHROME B561 HOMOLOG 1"/>
    <property type="match status" value="1"/>
</dbReference>